<evidence type="ECO:0000313" key="1">
    <source>
        <dbReference type="EMBL" id="OTG17211.1"/>
    </source>
</evidence>
<sequence length="53" mass="6236">MMYRIMLYDILDEVACLNEQRLYMSRIGSSELLQSMLLYDVMVFIYGTHGPDP</sequence>
<dbReference type="AlphaFoldDB" id="A0A251U4J6"/>
<dbReference type="EMBL" id="CM007897">
    <property type="protein sequence ID" value="OTG17211.1"/>
    <property type="molecule type" value="Genomic_DNA"/>
</dbReference>
<keyword evidence="2" id="KW-1185">Reference proteome</keyword>
<proteinExistence type="predicted"/>
<evidence type="ECO:0000313" key="2">
    <source>
        <dbReference type="Proteomes" id="UP000215914"/>
    </source>
</evidence>
<gene>
    <name evidence="1" type="ORF">HannXRQ_Chr08g0209521</name>
</gene>
<dbReference type="Proteomes" id="UP000215914">
    <property type="component" value="Chromosome 8"/>
</dbReference>
<organism evidence="1 2">
    <name type="scientific">Helianthus annuus</name>
    <name type="common">Common sunflower</name>
    <dbReference type="NCBI Taxonomy" id="4232"/>
    <lineage>
        <taxon>Eukaryota</taxon>
        <taxon>Viridiplantae</taxon>
        <taxon>Streptophyta</taxon>
        <taxon>Embryophyta</taxon>
        <taxon>Tracheophyta</taxon>
        <taxon>Spermatophyta</taxon>
        <taxon>Magnoliopsida</taxon>
        <taxon>eudicotyledons</taxon>
        <taxon>Gunneridae</taxon>
        <taxon>Pentapetalae</taxon>
        <taxon>asterids</taxon>
        <taxon>campanulids</taxon>
        <taxon>Asterales</taxon>
        <taxon>Asteraceae</taxon>
        <taxon>Asteroideae</taxon>
        <taxon>Heliantheae alliance</taxon>
        <taxon>Heliantheae</taxon>
        <taxon>Helianthus</taxon>
    </lineage>
</organism>
<reference evidence="2" key="1">
    <citation type="journal article" date="2017" name="Nature">
        <title>The sunflower genome provides insights into oil metabolism, flowering and Asterid evolution.</title>
        <authorList>
            <person name="Badouin H."/>
            <person name="Gouzy J."/>
            <person name="Grassa C.J."/>
            <person name="Murat F."/>
            <person name="Staton S.E."/>
            <person name="Cottret L."/>
            <person name="Lelandais-Briere C."/>
            <person name="Owens G.L."/>
            <person name="Carrere S."/>
            <person name="Mayjonade B."/>
            <person name="Legrand L."/>
            <person name="Gill N."/>
            <person name="Kane N.C."/>
            <person name="Bowers J.E."/>
            <person name="Hubner S."/>
            <person name="Bellec A."/>
            <person name="Berard A."/>
            <person name="Berges H."/>
            <person name="Blanchet N."/>
            <person name="Boniface M.C."/>
            <person name="Brunel D."/>
            <person name="Catrice O."/>
            <person name="Chaidir N."/>
            <person name="Claudel C."/>
            <person name="Donnadieu C."/>
            <person name="Faraut T."/>
            <person name="Fievet G."/>
            <person name="Helmstetter N."/>
            <person name="King M."/>
            <person name="Knapp S.J."/>
            <person name="Lai Z."/>
            <person name="Le Paslier M.C."/>
            <person name="Lippi Y."/>
            <person name="Lorenzon L."/>
            <person name="Mandel J.R."/>
            <person name="Marage G."/>
            <person name="Marchand G."/>
            <person name="Marquand E."/>
            <person name="Bret-Mestries E."/>
            <person name="Morien E."/>
            <person name="Nambeesan S."/>
            <person name="Nguyen T."/>
            <person name="Pegot-Espagnet P."/>
            <person name="Pouilly N."/>
            <person name="Raftis F."/>
            <person name="Sallet E."/>
            <person name="Schiex T."/>
            <person name="Thomas J."/>
            <person name="Vandecasteele C."/>
            <person name="Vares D."/>
            <person name="Vear F."/>
            <person name="Vautrin S."/>
            <person name="Crespi M."/>
            <person name="Mangin B."/>
            <person name="Burke J.M."/>
            <person name="Salse J."/>
            <person name="Munos S."/>
            <person name="Vincourt P."/>
            <person name="Rieseberg L.H."/>
            <person name="Langlade N.B."/>
        </authorList>
    </citation>
    <scope>NUCLEOTIDE SEQUENCE [LARGE SCALE GENOMIC DNA]</scope>
    <source>
        <strain evidence="2">cv. SF193</strain>
    </source>
</reference>
<dbReference type="InParanoid" id="A0A251U4J6"/>
<protein>
    <submittedName>
        <fullName evidence="1">Uncharacterized protein</fullName>
    </submittedName>
</protein>
<accession>A0A251U4J6</accession>
<name>A0A251U4J6_HELAN</name>